<feature type="domain" description="Treble clef zinc finger" evidence="1">
    <location>
        <begin position="2"/>
        <end position="27"/>
    </location>
</feature>
<sequence>MWDSQRRVWWRADCCGHEWQDSVRARDDGTRTFSTIARARACTGPRRQRLSPLECHNDHASVATTARIRQSRWTRKSATRSTTGSVIWC</sequence>
<evidence type="ECO:0000313" key="2">
    <source>
        <dbReference type="EMBL" id="MCZ4589521.1"/>
    </source>
</evidence>
<evidence type="ECO:0000313" key="4">
    <source>
        <dbReference type="Proteomes" id="UP001066327"/>
    </source>
</evidence>
<reference evidence="3" key="2">
    <citation type="submission" date="2023-07" db="EMBL/GenBank/DDBJ databases">
        <title>Genomic analysis of Rhodococcus opacus VOC-14 with glycol ethers degradation activity.</title>
        <authorList>
            <person name="Narkevich D.A."/>
            <person name="Hlushen A.M."/>
            <person name="Akhremchuk A.E."/>
            <person name="Sikolenko M.A."/>
            <person name="Valentovich L.N."/>
        </authorList>
    </citation>
    <scope>NUCLEOTIDE SEQUENCE</scope>
    <source>
        <strain evidence="3">VOC-14</strain>
    </source>
</reference>
<evidence type="ECO:0000313" key="5">
    <source>
        <dbReference type="Proteomes" id="UP001231166"/>
    </source>
</evidence>
<dbReference type="RefSeq" id="WP_081276631.1">
    <property type="nucleotide sequence ID" value="NZ_CAJUXZ010000001.1"/>
</dbReference>
<dbReference type="InterPro" id="IPR025487">
    <property type="entry name" value="DUF4379"/>
</dbReference>
<gene>
    <name evidence="2" type="ORF">O4328_38805</name>
    <name evidence="3" type="ORF">Q5707_05480</name>
</gene>
<protein>
    <submittedName>
        <fullName evidence="3">Zinc-ribbon domain-containing protein</fullName>
    </submittedName>
</protein>
<evidence type="ECO:0000313" key="3">
    <source>
        <dbReference type="EMBL" id="WLF48455.1"/>
    </source>
</evidence>
<dbReference type="AlphaFoldDB" id="A0AAX3YGD7"/>
<name>A0AAX3YGD7_RHOOP</name>
<reference evidence="2" key="1">
    <citation type="submission" date="2022-12" db="EMBL/GenBank/DDBJ databases">
        <authorList>
            <person name="Krivoruchko A.V."/>
            <person name="Elkin A."/>
        </authorList>
    </citation>
    <scope>NUCLEOTIDE SEQUENCE</scope>
    <source>
        <strain evidence="2">IEGM 249</strain>
    </source>
</reference>
<dbReference type="Pfam" id="PF14311">
    <property type="entry name" value="DUF4379"/>
    <property type="match status" value="1"/>
</dbReference>
<dbReference type="Proteomes" id="UP001066327">
    <property type="component" value="Unassembled WGS sequence"/>
</dbReference>
<proteinExistence type="predicted"/>
<organism evidence="3 5">
    <name type="scientific">Rhodococcus opacus</name>
    <name type="common">Nocardia opaca</name>
    <dbReference type="NCBI Taxonomy" id="37919"/>
    <lineage>
        <taxon>Bacteria</taxon>
        <taxon>Bacillati</taxon>
        <taxon>Actinomycetota</taxon>
        <taxon>Actinomycetes</taxon>
        <taxon>Mycobacteriales</taxon>
        <taxon>Nocardiaceae</taxon>
        <taxon>Rhodococcus</taxon>
    </lineage>
</organism>
<dbReference type="Proteomes" id="UP001231166">
    <property type="component" value="Chromosome"/>
</dbReference>
<keyword evidence="4" id="KW-1185">Reference proteome</keyword>
<accession>A0AAX3YGD7</accession>
<evidence type="ECO:0000259" key="1">
    <source>
        <dbReference type="Pfam" id="PF14311"/>
    </source>
</evidence>
<dbReference type="EMBL" id="CP130953">
    <property type="protein sequence ID" value="WLF48455.1"/>
    <property type="molecule type" value="Genomic_DNA"/>
</dbReference>
<dbReference type="EMBL" id="JAPWIS010000033">
    <property type="protein sequence ID" value="MCZ4589521.1"/>
    <property type="molecule type" value="Genomic_DNA"/>
</dbReference>